<keyword evidence="2" id="KW-1185">Reference proteome</keyword>
<dbReference type="OrthoDB" id="521976at2759"/>
<accession>A0A0M0KBN7</accession>
<dbReference type="EMBL" id="JWZX01000736">
    <property type="protein sequence ID" value="KOO35833.1"/>
    <property type="molecule type" value="Genomic_DNA"/>
</dbReference>
<evidence type="ECO:0000313" key="2">
    <source>
        <dbReference type="Proteomes" id="UP000037460"/>
    </source>
</evidence>
<gene>
    <name evidence="1" type="ORF">Ctob_014710</name>
</gene>
<name>A0A0M0KBN7_9EUKA</name>
<dbReference type="Proteomes" id="UP000037460">
    <property type="component" value="Unassembled WGS sequence"/>
</dbReference>
<proteinExistence type="predicted"/>
<sequence>MAFGFAAGMMVMAASQNTKGHAKNAENAKAAFPKEALTEAELKRLYKDRCLEPDAIFCWELNKVITSSDWWGDAGPEIRRKVRFFEVPVMEGELHDAIAGARNPNSFLQMLQLEANPDDFVVVKLDIDTPAIEQTIIATITQRPDLAALIDELFFEYHFHFDGLNFGWGSVPEPISVDAALATMHRLRELGIRAHFWI</sequence>
<evidence type="ECO:0000313" key="1">
    <source>
        <dbReference type="EMBL" id="KOO35833.1"/>
    </source>
</evidence>
<organism evidence="1 2">
    <name type="scientific">Chrysochromulina tobinii</name>
    <dbReference type="NCBI Taxonomy" id="1460289"/>
    <lineage>
        <taxon>Eukaryota</taxon>
        <taxon>Haptista</taxon>
        <taxon>Haptophyta</taxon>
        <taxon>Prymnesiophyceae</taxon>
        <taxon>Prymnesiales</taxon>
        <taxon>Chrysochromulinaceae</taxon>
        <taxon>Chrysochromulina</taxon>
    </lineage>
</organism>
<reference evidence="2" key="1">
    <citation type="journal article" date="2015" name="PLoS Genet.">
        <title>Genome Sequence and Transcriptome Analyses of Chrysochromulina tobin: Metabolic Tools for Enhanced Algal Fitness in the Prominent Order Prymnesiales (Haptophyceae).</title>
        <authorList>
            <person name="Hovde B.T."/>
            <person name="Deodato C.R."/>
            <person name="Hunsperger H.M."/>
            <person name="Ryken S.A."/>
            <person name="Yost W."/>
            <person name="Jha R.K."/>
            <person name="Patterson J."/>
            <person name="Monnat R.J. Jr."/>
            <person name="Barlow S.B."/>
            <person name="Starkenburg S.R."/>
            <person name="Cattolico R.A."/>
        </authorList>
    </citation>
    <scope>NUCLEOTIDE SEQUENCE</scope>
    <source>
        <strain evidence="2">CCMP291</strain>
    </source>
</reference>
<protein>
    <submittedName>
        <fullName evidence="1">Uncharacterized protein</fullName>
    </submittedName>
</protein>
<dbReference type="AlphaFoldDB" id="A0A0M0KBN7"/>
<comment type="caution">
    <text evidence="1">The sequence shown here is derived from an EMBL/GenBank/DDBJ whole genome shotgun (WGS) entry which is preliminary data.</text>
</comment>